<evidence type="ECO:0000313" key="10">
    <source>
        <dbReference type="Proteomes" id="UP000887569"/>
    </source>
</evidence>
<comment type="subcellular location">
    <subcellularLocation>
        <location evidence="1">Golgi apparatus membrane</location>
        <topology evidence="1">Peripheral membrane protein</topology>
    </subcellularLocation>
</comment>
<comment type="similarity">
    <text evidence="2">Belongs to the COG8 family.</text>
</comment>
<evidence type="ECO:0000256" key="4">
    <source>
        <dbReference type="ARBA" id="ARBA00022448"/>
    </source>
</evidence>
<dbReference type="GO" id="GO:0006891">
    <property type="term" value="P:intra-Golgi vesicle-mediated transport"/>
    <property type="evidence" value="ECO:0007669"/>
    <property type="project" value="TreeGrafter"/>
</dbReference>
<evidence type="ECO:0000256" key="6">
    <source>
        <dbReference type="ARBA" id="ARBA00023034"/>
    </source>
</evidence>
<keyword evidence="5" id="KW-0653">Protein transport</keyword>
<evidence type="ECO:0000256" key="2">
    <source>
        <dbReference type="ARBA" id="ARBA00006419"/>
    </source>
</evidence>
<dbReference type="PANTHER" id="PTHR21311:SF0">
    <property type="entry name" value="CONSERVED OLIGOMERIC GOLGI COMPLEX SUBUNIT 8"/>
    <property type="match status" value="1"/>
</dbReference>
<name>A0A914ZFA3_PARUN</name>
<sequence>HISGIISRQIDRLFRRMSSDIDSELRTQTAQQLREEKQGIASQLLHVQQQISDLAYGNYRTYADAGSTTEYCRKKFDEAKGKVDAIDAEVAELRGCLREFATRSEQINKELDYLKSAASKSSPLWDILSLPTRMDVCIRAGYYEVAYSLTNYGIQLQQHGLTNNPAIKAVADKLIDARHYLLDELFNRFAGPIDLASSIQVVNSIRKMPCLSATQLHVSILQYRDLYLEKQIMDIRMQPDFVLRMVEVYRDCMYDTMVLYLAVFPEGEIIKRDPSIDPRWDVWQPCGPSAILSEWALHNLNVMFDYIRKVEDKSSVDVGVLSSKLMSFAMSFGRMGLDFRPLIANVLDDFVVSRFSSRVSDASSKLAESESLRIEGDIPEVPSVAEYASGVQPPPPPLLSMWDDICVYGNEILDAMNELRNGLSPIHVGKILNALGSSLKAVFTWLNCFADRADQQDSFAKAVKLLTCHFMPYINRCILVLFPYEKCCRPFYHTAFTLEEYESRCALQIADLYAHCSHSTKFEQLTQPQRNLERERNEREGEVNTKILREDTITSSEVEKDGDGEREQRQSEMAVVEGRISDPDPAEGKDEVDFTVRASVRDRDETFSEITLKDSAEC</sequence>
<dbReference type="InterPro" id="IPR007255">
    <property type="entry name" value="COG8"/>
</dbReference>
<keyword evidence="6" id="KW-0333">Golgi apparatus</keyword>
<dbReference type="InterPro" id="IPR016159">
    <property type="entry name" value="Cullin_repeat-like_dom_sf"/>
</dbReference>
<dbReference type="GO" id="GO:0015031">
    <property type="term" value="P:protein transport"/>
    <property type="evidence" value="ECO:0007669"/>
    <property type="project" value="UniProtKB-KW"/>
</dbReference>
<dbReference type="AlphaFoldDB" id="A0A914ZFA3"/>
<keyword evidence="10" id="KW-1185">Reference proteome</keyword>
<reference evidence="11" key="1">
    <citation type="submission" date="2022-11" db="UniProtKB">
        <authorList>
            <consortium name="WormBaseParasite"/>
        </authorList>
    </citation>
    <scope>IDENTIFICATION</scope>
</reference>
<protein>
    <recommendedName>
        <fullName evidence="3">Conserved oligomeric Golgi complex subunit 8</fullName>
    </recommendedName>
    <alternativeName>
        <fullName evidence="8">Component of oligomeric Golgi complex 8</fullName>
    </alternativeName>
</protein>
<evidence type="ECO:0000256" key="5">
    <source>
        <dbReference type="ARBA" id="ARBA00022927"/>
    </source>
</evidence>
<accession>A0A914ZFA3</accession>
<feature type="region of interest" description="Disordered" evidence="9">
    <location>
        <begin position="553"/>
        <end position="597"/>
    </location>
</feature>
<dbReference type="GO" id="GO:0000139">
    <property type="term" value="C:Golgi membrane"/>
    <property type="evidence" value="ECO:0007669"/>
    <property type="project" value="UniProtKB-SubCell"/>
</dbReference>
<proteinExistence type="inferred from homology"/>
<keyword evidence="4" id="KW-0813">Transport</keyword>
<evidence type="ECO:0000256" key="7">
    <source>
        <dbReference type="ARBA" id="ARBA00023136"/>
    </source>
</evidence>
<dbReference type="Pfam" id="PF04124">
    <property type="entry name" value="Dor1"/>
    <property type="match status" value="1"/>
</dbReference>
<feature type="compositionally biased region" description="Basic and acidic residues" evidence="9">
    <location>
        <begin position="579"/>
        <end position="597"/>
    </location>
</feature>
<keyword evidence="7" id="KW-0472">Membrane</keyword>
<dbReference type="Proteomes" id="UP000887569">
    <property type="component" value="Unplaced"/>
</dbReference>
<evidence type="ECO:0000256" key="8">
    <source>
        <dbReference type="ARBA" id="ARBA00031347"/>
    </source>
</evidence>
<dbReference type="WBParaSite" id="PgB01_g233_t01">
    <property type="protein sequence ID" value="PgB01_g233_t01"/>
    <property type="gene ID" value="PgB01_g233"/>
</dbReference>
<evidence type="ECO:0000313" key="11">
    <source>
        <dbReference type="WBParaSite" id="PgB01_g233_t01"/>
    </source>
</evidence>
<dbReference type="GO" id="GO:0017119">
    <property type="term" value="C:Golgi transport complex"/>
    <property type="evidence" value="ECO:0007669"/>
    <property type="project" value="InterPro"/>
</dbReference>
<feature type="compositionally biased region" description="Basic and acidic residues" evidence="9">
    <location>
        <begin position="553"/>
        <end position="570"/>
    </location>
</feature>
<evidence type="ECO:0000256" key="3">
    <source>
        <dbReference type="ARBA" id="ARBA00020983"/>
    </source>
</evidence>
<evidence type="ECO:0000256" key="9">
    <source>
        <dbReference type="SAM" id="MobiDB-lite"/>
    </source>
</evidence>
<dbReference type="PANTHER" id="PTHR21311">
    <property type="entry name" value="CONSERVED OLIGOMERIC GOLGI COMPLEX COMPONENT 8"/>
    <property type="match status" value="1"/>
</dbReference>
<organism evidence="10 11">
    <name type="scientific">Parascaris univalens</name>
    <name type="common">Nematode worm</name>
    <dbReference type="NCBI Taxonomy" id="6257"/>
    <lineage>
        <taxon>Eukaryota</taxon>
        <taxon>Metazoa</taxon>
        <taxon>Ecdysozoa</taxon>
        <taxon>Nematoda</taxon>
        <taxon>Chromadorea</taxon>
        <taxon>Rhabditida</taxon>
        <taxon>Spirurina</taxon>
        <taxon>Ascaridomorpha</taxon>
        <taxon>Ascaridoidea</taxon>
        <taxon>Ascarididae</taxon>
        <taxon>Parascaris</taxon>
    </lineage>
</organism>
<dbReference type="SUPFAM" id="SSF74788">
    <property type="entry name" value="Cullin repeat-like"/>
    <property type="match status" value="1"/>
</dbReference>
<evidence type="ECO:0000256" key="1">
    <source>
        <dbReference type="ARBA" id="ARBA00004395"/>
    </source>
</evidence>